<dbReference type="InterPro" id="IPR038050">
    <property type="entry name" value="Neuro_actylchol_rec"/>
</dbReference>
<dbReference type="GO" id="GO:0006811">
    <property type="term" value="P:monoatomic ion transport"/>
    <property type="evidence" value="ECO:0007669"/>
    <property type="project" value="InterPro"/>
</dbReference>
<protein>
    <recommendedName>
        <fullName evidence="3">Neurotransmitter-gated ion-channel transmembrane domain-containing protein</fullName>
    </recommendedName>
</protein>
<name>A0A5J5CCS5_9PERO</name>
<proteinExistence type="predicted"/>
<dbReference type="AlphaFoldDB" id="A0A5J5CCS5"/>
<dbReference type="SUPFAM" id="SSF90112">
    <property type="entry name" value="Neurotransmitter-gated ion-channel transmembrane pore"/>
    <property type="match status" value="1"/>
</dbReference>
<gene>
    <name evidence="1" type="ORF">FQN60_006665</name>
</gene>
<dbReference type="Gene3D" id="1.20.58.390">
    <property type="entry name" value="Neurotransmitter-gated ion-channel transmembrane domain"/>
    <property type="match status" value="1"/>
</dbReference>
<comment type="caution">
    <text evidence="1">The sequence shown here is derived from an EMBL/GenBank/DDBJ whole genome shotgun (WGS) entry which is preliminary data.</text>
</comment>
<dbReference type="InterPro" id="IPR036719">
    <property type="entry name" value="Neuro-gated_channel_TM_sf"/>
</dbReference>
<dbReference type="Proteomes" id="UP000327493">
    <property type="component" value="Chromosome 24"/>
</dbReference>
<accession>A0A5J5CCS5</accession>
<evidence type="ECO:0008006" key="3">
    <source>
        <dbReference type="Google" id="ProtNLM"/>
    </source>
</evidence>
<evidence type="ECO:0000313" key="2">
    <source>
        <dbReference type="Proteomes" id="UP000327493"/>
    </source>
</evidence>
<reference evidence="1 2" key="1">
    <citation type="submission" date="2019-08" db="EMBL/GenBank/DDBJ databases">
        <title>A chromosome-level genome assembly, high-density linkage maps, and genome scans reveal the genomic architecture of hybrid incompatibilities underlying speciation via character displacement in darters (Percidae: Etheostominae).</title>
        <authorList>
            <person name="Moran R.L."/>
            <person name="Catchen J.M."/>
            <person name="Fuller R.C."/>
        </authorList>
    </citation>
    <scope>NUCLEOTIDE SEQUENCE [LARGE SCALE GENOMIC DNA]</scope>
    <source>
        <strain evidence="1">EspeVRDwgs_2016</strain>
        <tissue evidence="1">Muscle</tissue>
    </source>
</reference>
<organism evidence="1 2">
    <name type="scientific">Etheostoma spectabile</name>
    <name type="common">orangethroat darter</name>
    <dbReference type="NCBI Taxonomy" id="54343"/>
    <lineage>
        <taxon>Eukaryota</taxon>
        <taxon>Metazoa</taxon>
        <taxon>Chordata</taxon>
        <taxon>Craniata</taxon>
        <taxon>Vertebrata</taxon>
        <taxon>Euteleostomi</taxon>
        <taxon>Actinopterygii</taxon>
        <taxon>Neopterygii</taxon>
        <taxon>Teleostei</taxon>
        <taxon>Neoteleostei</taxon>
        <taxon>Acanthomorphata</taxon>
        <taxon>Eupercaria</taxon>
        <taxon>Perciformes</taxon>
        <taxon>Percoidei</taxon>
        <taxon>Percidae</taxon>
        <taxon>Etheostomatinae</taxon>
        <taxon>Etheostoma</taxon>
    </lineage>
</organism>
<dbReference type="EMBL" id="VOFY01000024">
    <property type="protein sequence ID" value="KAA8579572.1"/>
    <property type="molecule type" value="Genomic_DNA"/>
</dbReference>
<evidence type="ECO:0000313" key="1">
    <source>
        <dbReference type="EMBL" id="KAA8579572.1"/>
    </source>
</evidence>
<sequence>MDLFVTVCFLFVFAAMIEYAMLNYYSTVSRPPVKTQRMAYSSFTMVTRLVHDAHGQLLGLAGLRRQLPVRVPGRERLPELLLLLRGV</sequence>
<keyword evidence="2" id="KW-1185">Reference proteome</keyword>
<dbReference type="GO" id="GO:0016020">
    <property type="term" value="C:membrane"/>
    <property type="evidence" value="ECO:0007669"/>
    <property type="project" value="InterPro"/>
</dbReference>